<dbReference type="AlphaFoldDB" id="F8MMK9"/>
<dbReference type="VEuPathDB" id="FungiDB:NEUTE1DRAFT_122230"/>
<dbReference type="Proteomes" id="UP000008065">
    <property type="component" value="Unassembled WGS sequence"/>
</dbReference>
<keyword evidence="1" id="KW-0547">Nucleotide-binding</keyword>
<dbReference type="SUPFAM" id="SSF52540">
    <property type="entry name" value="P-loop containing nucleoside triphosphate hydrolases"/>
    <property type="match status" value="1"/>
</dbReference>
<dbReference type="KEGG" id="nte:NEUTE1DRAFT122230"/>
<sequence length="384" mass="42533">MTTFPTSWTLTPSARLEIFTTQILPAELQPYLPSSPPSPTASTTKDTTTTRRCPLAILIVGQTGAGKTRLAPLLRRAMTAYHPSHRPPAHFIADTYKTYHPHYASCVAQFPPAQASVLAGLDARLWLQMACQHAAEAGIDVLVESACRHPDDFCKLVEIFSMAGYTVKVAILAVPEGVSRLGCLVRYWKRLPEAGSRGLPVRLTPKRVHDESYQGLVEAARFVDESDAVDGVVVVRRGEEVAFWNERVRVEGDGEGVQGERKEERTRRWIREPAGGALKALEIERARKLSVEERRIVEEDVEVLRKLGDPKVDREIEDIQTLVDGIGVGFAGTFPPLKPFDADKFKNSRVLARKYPDMGLGDCFHLNFAGSCCTPSPCLSKYHV</sequence>
<keyword evidence="5" id="KW-1185">Reference proteome</keyword>
<evidence type="ECO:0000259" key="3">
    <source>
        <dbReference type="Pfam" id="PF06414"/>
    </source>
</evidence>
<evidence type="ECO:0000256" key="1">
    <source>
        <dbReference type="ARBA" id="ARBA00022741"/>
    </source>
</evidence>
<evidence type="ECO:0000313" key="5">
    <source>
        <dbReference type="Proteomes" id="UP000008065"/>
    </source>
</evidence>
<name>F8MMK9_NEUT8</name>
<dbReference type="PROSITE" id="PS00675">
    <property type="entry name" value="SIGMA54_INTERACT_1"/>
    <property type="match status" value="1"/>
</dbReference>
<evidence type="ECO:0000313" key="4">
    <source>
        <dbReference type="EMBL" id="EGO57883.1"/>
    </source>
</evidence>
<gene>
    <name evidence="4" type="ORF">NEUTE1DRAFT_122230</name>
</gene>
<feature type="domain" description="Zeta toxin" evidence="3">
    <location>
        <begin position="44"/>
        <end position="248"/>
    </location>
</feature>
<dbReference type="Gene3D" id="3.40.50.300">
    <property type="entry name" value="P-loop containing nucleotide triphosphate hydrolases"/>
    <property type="match status" value="1"/>
</dbReference>
<dbReference type="GeneID" id="20824261"/>
<dbReference type="RefSeq" id="XP_009850964.1">
    <property type="nucleotide sequence ID" value="XM_009852662.1"/>
</dbReference>
<dbReference type="InterPro" id="IPR025662">
    <property type="entry name" value="Sigma_54_int_dom_ATP-bd_1"/>
</dbReference>
<dbReference type="GO" id="GO:0005524">
    <property type="term" value="F:ATP binding"/>
    <property type="evidence" value="ECO:0007669"/>
    <property type="project" value="UniProtKB-KW"/>
</dbReference>
<protein>
    <recommendedName>
        <fullName evidence="3">Zeta toxin domain-containing protein</fullName>
    </recommendedName>
</protein>
<dbReference type="GO" id="GO:0016301">
    <property type="term" value="F:kinase activity"/>
    <property type="evidence" value="ECO:0007669"/>
    <property type="project" value="InterPro"/>
</dbReference>
<dbReference type="HOGENOM" id="CLU_043074_1_0_1"/>
<dbReference type="OrthoDB" id="2881954at2759"/>
<organism evidence="4 5">
    <name type="scientific">Neurospora tetrasperma (strain FGSC 2508 / ATCC MYA-4615 / P0657)</name>
    <dbReference type="NCBI Taxonomy" id="510951"/>
    <lineage>
        <taxon>Eukaryota</taxon>
        <taxon>Fungi</taxon>
        <taxon>Dikarya</taxon>
        <taxon>Ascomycota</taxon>
        <taxon>Pezizomycotina</taxon>
        <taxon>Sordariomycetes</taxon>
        <taxon>Sordariomycetidae</taxon>
        <taxon>Sordariales</taxon>
        <taxon>Sordariaceae</taxon>
        <taxon>Neurospora</taxon>
    </lineage>
</organism>
<proteinExistence type="predicted"/>
<dbReference type="InterPro" id="IPR010488">
    <property type="entry name" value="Zeta_toxin_domain"/>
</dbReference>
<reference evidence="5" key="1">
    <citation type="journal article" date="2011" name="Genetics">
        <title>Massive changes in genome architecture accompany the transition to self-fertility in the filamentous fungus Neurospora tetrasperma.</title>
        <authorList>
            <person name="Ellison C.E."/>
            <person name="Stajich J.E."/>
            <person name="Jacobson D.J."/>
            <person name="Natvig D.O."/>
            <person name="Lapidus A."/>
            <person name="Foster B."/>
            <person name="Aerts A."/>
            <person name="Riley R."/>
            <person name="Lindquist E.A."/>
            <person name="Grigoriev I.V."/>
            <person name="Taylor J.W."/>
        </authorList>
    </citation>
    <scope>NUCLEOTIDE SEQUENCE [LARGE SCALE GENOMIC DNA]</scope>
    <source>
        <strain evidence="5">FGSC 2508 / P0657</strain>
    </source>
</reference>
<dbReference type="InterPro" id="IPR027417">
    <property type="entry name" value="P-loop_NTPase"/>
</dbReference>
<evidence type="ECO:0000256" key="2">
    <source>
        <dbReference type="ARBA" id="ARBA00022840"/>
    </source>
</evidence>
<dbReference type="Pfam" id="PF06414">
    <property type="entry name" value="Zeta_toxin"/>
    <property type="match status" value="1"/>
</dbReference>
<dbReference type="EMBL" id="GL891304">
    <property type="protein sequence ID" value="EGO57883.1"/>
    <property type="molecule type" value="Genomic_DNA"/>
</dbReference>
<accession>F8MMK9</accession>
<keyword evidence="2" id="KW-0067">ATP-binding</keyword>